<reference evidence="3 4" key="1">
    <citation type="submission" date="2019-06" db="EMBL/GenBank/DDBJ databases">
        <title>Sequencing the genomes of 1000 actinobacteria strains.</title>
        <authorList>
            <person name="Klenk H.-P."/>
        </authorList>
    </citation>
    <scope>NUCLEOTIDE SEQUENCE [LARGE SCALE GENOMIC DNA]</scope>
    <source>
        <strain evidence="3 4">DSM 45671</strain>
    </source>
</reference>
<evidence type="ECO:0000313" key="4">
    <source>
        <dbReference type="Proteomes" id="UP000321261"/>
    </source>
</evidence>
<keyword evidence="3" id="KW-0540">Nuclease</keyword>
<evidence type="ECO:0000313" key="3">
    <source>
        <dbReference type="EMBL" id="TWF74854.1"/>
    </source>
</evidence>
<dbReference type="SUPFAM" id="SSF56219">
    <property type="entry name" value="DNase I-like"/>
    <property type="match status" value="1"/>
</dbReference>
<sequence length="318" mass="33571">MRLGVAEIGFVGVGLLTVPDLLGIDRVTPLAQLVSFRPYVLVGVAALVVVLVGLSWRNRRLLLPAVALLVVLAVGVVMTVPRTRAEPSPVGGRPLTVLAVNVLDGAADVTALAELIRDERPDLGALIEVGPWYRDRLAPLVEPLGYRFVTATGTDSDGVTDVFGVSALVAAHLGDVTVTIDESRPFPSVGIAGGGLGAMRFVAYHAVAPRPGDVSQWSTDLGELTRYCAGGTPTIVAGDFNATLDHSRLREVTAGCSDAATQRGQGLAPTWPAWMPDWFGAQIDHVFVTPPIAAEEFAVRELAGSDHRAVLVRLRVPQ</sequence>
<keyword evidence="3" id="KW-0269">Exonuclease</keyword>
<dbReference type="Gene3D" id="3.60.10.10">
    <property type="entry name" value="Endonuclease/exonuclease/phosphatase"/>
    <property type="match status" value="1"/>
</dbReference>
<proteinExistence type="predicted"/>
<dbReference type="InterPro" id="IPR036691">
    <property type="entry name" value="Endo/exonu/phosph_ase_sf"/>
</dbReference>
<feature type="transmembrane region" description="Helical" evidence="1">
    <location>
        <begin position="61"/>
        <end position="80"/>
    </location>
</feature>
<dbReference type="AlphaFoldDB" id="A0A561SJ47"/>
<keyword evidence="1" id="KW-0812">Transmembrane</keyword>
<comment type="caution">
    <text evidence="3">The sequence shown here is derived from an EMBL/GenBank/DDBJ whole genome shotgun (WGS) entry which is preliminary data.</text>
</comment>
<evidence type="ECO:0000259" key="2">
    <source>
        <dbReference type="Pfam" id="PF03372"/>
    </source>
</evidence>
<feature type="transmembrane region" description="Helical" evidence="1">
    <location>
        <begin position="36"/>
        <end position="54"/>
    </location>
</feature>
<evidence type="ECO:0000256" key="1">
    <source>
        <dbReference type="SAM" id="Phobius"/>
    </source>
</evidence>
<accession>A0A561SJ47</accession>
<keyword evidence="1" id="KW-1133">Transmembrane helix</keyword>
<dbReference type="Pfam" id="PF03372">
    <property type="entry name" value="Exo_endo_phos"/>
    <property type="match status" value="1"/>
</dbReference>
<dbReference type="Proteomes" id="UP000321261">
    <property type="component" value="Unassembled WGS sequence"/>
</dbReference>
<organism evidence="3 4">
    <name type="scientific">Pseudonocardia hierapolitana</name>
    <dbReference type="NCBI Taxonomy" id="1128676"/>
    <lineage>
        <taxon>Bacteria</taxon>
        <taxon>Bacillati</taxon>
        <taxon>Actinomycetota</taxon>
        <taxon>Actinomycetes</taxon>
        <taxon>Pseudonocardiales</taxon>
        <taxon>Pseudonocardiaceae</taxon>
        <taxon>Pseudonocardia</taxon>
    </lineage>
</organism>
<dbReference type="GO" id="GO:0004519">
    <property type="term" value="F:endonuclease activity"/>
    <property type="evidence" value="ECO:0007669"/>
    <property type="project" value="UniProtKB-KW"/>
</dbReference>
<gene>
    <name evidence="3" type="ORF">FHX44_11736</name>
</gene>
<feature type="domain" description="Endonuclease/exonuclease/phosphatase" evidence="2">
    <location>
        <begin position="103"/>
        <end position="307"/>
    </location>
</feature>
<keyword evidence="3" id="KW-0255">Endonuclease</keyword>
<keyword evidence="1" id="KW-0472">Membrane</keyword>
<dbReference type="InterPro" id="IPR005135">
    <property type="entry name" value="Endo/exonuclease/phosphatase"/>
</dbReference>
<protein>
    <submittedName>
        <fullName evidence="3">Endonuclease/exonuclease/phosphatase (EEP) superfamily protein YafD</fullName>
    </submittedName>
</protein>
<dbReference type="GO" id="GO:0004527">
    <property type="term" value="F:exonuclease activity"/>
    <property type="evidence" value="ECO:0007669"/>
    <property type="project" value="UniProtKB-KW"/>
</dbReference>
<name>A0A561SJ47_9PSEU</name>
<keyword evidence="4" id="KW-1185">Reference proteome</keyword>
<dbReference type="EMBL" id="VIWU01000001">
    <property type="protein sequence ID" value="TWF74854.1"/>
    <property type="molecule type" value="Genomic_DNA"/>
</dbReference>
<keyword evidence="3" id="KW-0378">Hydrolase</keyword>